<evidence type="ECO:0000256" key="4">
    <source>
        <dbReference type="ARBA" id="ARBA00022691"/>
    </source>
</evidence>
<dbReference type="Pfam" id="PF02353">
    <property type="entry name" value="CMAS"/>
    <property type="match status" value="1"/>
</dbReference>
<evidence type="ECO:0000313" key="7">
    <source>
        <dbReference type="EMBL" id="KGJ05831.1"/>
    </source>
</evidence>
<keyword evidence="5" id="KW-0443">Lipid metabolism</keyword>
<dbReference type="Gene3D" id="3.40.50.150">
    <property type="entry name" value="Vaccinia Virus protein VP39"/>
    <property type="match status" value="1"/>
</dbReference>
<dbReference type="InterPro" id="IPR003333">
    <property type="entry name" value="CMAS"/>
</dbReference>
<evidence type="ECO:0000256" key="5">
    <source>
        <dbReference type="ARBA" id="ARBA00023098"/>
    </source>
</evidence>
<evidence type="ECO:0000256" key="2">
    <source>
        <dbReference type="ARBA" id="ARBA00022603"/>
    </source>
</evidence>
<dbReference type="PANTHER" id="PTHR43667">
    <property type="entry name" value="CYCLOPROPANE-FATTY-ACYL-PHOSPHOLIPID SYNTHASE"/>
    <property type="match status" value="1"/>
</dbReference>
<dbReference type="RefSeq" id="WP_036738888.1">
    <property type="nucleotide sequence ID" value="NZ_FOJO01000002.1"/>
</dbReference>
<feature type="active site" evidence="6">
    <location>
        <position position="365"/>
    </location>
</feature>
<dbReference type="Proteomes" id="UP000029846">
    <property type="component" value="Unassembled WGS sequence"/>
</dbReference>
<dbReference type="EMBL" id="JRKN01000004">
    <property type="protein sequence ID" value="KGJ05831.1"/>
    <property type="molecule type" value="Genomic_DNA"/>
</dbReference>
<dbReference type="PANTHER" id="PTHR43667:SF2">
    <property type="entry name" value="FATTY ACID C-METHYL TRANSFERASE"/>
    <property type="match status" value="1"/>
</dbReference>
<dbReference type="Proteomes" id="UP000182312">
    <property type="component" value="Unassembled WGS sequence"/>
</dbReference>
<dbReference type="GO" id="GO:0008168">
    <property type="term" value="F:methyltransferase activity"/>
    <property type="evidence" value="ECO:0007669"/>
    <property type="project" value="UniProtKB-KW"/>
</dbReference>
<dbReference type="EMBL" id="FOJO01000002">
    <property type="protein sequence ID" value="SFA40843.1"/>
    <property type="molecule type" value="Genomic_DNA"/>
</dbReference>
<keyword evidence="3" id="KW-0808">Transferase</keyword>
<reference evidence="7 9" key="1">
    <citation type="submission" date="2014-09" db="EMBL/GenBank/DDBJ databases">
        <authorList>
            <person name="McGinnis J.M."/>
            <person name="Wolfgang W.J."/>
        </authorList>
    </citation>
    <scope>NUCLEOTIDE SEQUENCE [LARGE SCALE GENOMIC DNA]</scope>
    <source>
        <strain evidence="7 9">JCM 14014</strain>
    </source>
</reference>
<dbReference type="PIRSF" id="PIRSF003085">
    <property type="entry name" value="CMAS"/>
    <property type="match status" value="1"/>
</dbReference>
<dbReference type="AlphaFoldDB" id="A0A099F6F4"/>
<dbReference type="InterPro" id="IPR050723">
    <property type="entry name" value="CFA/CMAS"/>
</dbReference>
<protein>
    <submittedName>
        <fullName evidence="7">Cyclopropane-fatty-acyl-phospholipid synthase</fullName>
    </submittedName>
</protein>
<name>A0A099F6F4_9RHOB</name>
<gene>
    <name evidence="7" type="ORF">IT41_03935</name>
    <name evidence="8" type="ORF">SAMN04487972_10242</name>
</gene>
<dbReference type="InterPro" id="IPR029063">
    <property type="entry name" value="SAM-dependent_MTases_sf"/>
</dbReference>
<evidence type="ECO:0000256" key="1">
    <source>
        <dbReference type="ARBA" id="ARBA00010815"/>
    </source>
</evidence>
<evidence type="ECO:0000313" key="8">
    <source>
        <dbReference type="EMBL" id="SFA40843.1"/>
    </source>
</evidence>
<dbReference type="OrthoDB" id="9782855at2"/>
<dbReference type="CDD" id="cd02440">
    <property type="entry name" value="AdoMet_MTases"/>
    <property type="match status" value="1"/>
</dbReference>
<dbReference type="GO" id="GO:0032259">
    <property type="term" value="P:methylation"/>
    <property type="evidence" value="ECO:0007669"/>
    <property type="project" value="UniProtKB-KW"/>
</dbReference>
<evidence type="ECO:0000256" key="3">
    <source>
        <dbReference type="ARBA" id="ARBA00022679"/>
    </source>
</evidence>
<dbReference type="STRING" id="376733.SAMN04487972_10242"/>
<keyword evidence="4" id="KW-0949">S-adenosyl-L-methionine</keyword>
<proteinExistence type="inferred from homology"/>
<evidence type="ECO:0000313" key="10">
    <source>
        <dbReference type="Proteomes" id="UP000182312"/>
    </source>
</evidence>
<keyword evidence="2" id="KW-0489">Methyltransferase</keyword>
<dbReference type="GO" id="GO:0008610">
    <property type="term" value="P:lipid biosynthetic process"/>
    <property type="evidence" value="ECO:0007669"/>
    <property type="project" value="InterPro"/>
</dbReference>
<reference evidence="8 10" key="3">
    <citation type="submission" date="2016-10" db="EMBL/GenBank/DDBJ databases">
        <authorList>
            <person name="de Groot N.N."/>
        </authorList>
    </citation>
    <scope>NUCLEOTIDE SEQUENCE [LARGE SCALE GENOMIC DNA]</scope>
    <source>
        <strain evidence="8 10">CGMCC 1.6117</strain>
    </source>
</reference>
<dbReference type="SUPFAM" id="SSF53335">
    <property type="entry name" value="S-adenosyl-L-methionine-dependent methyltransferases"/>
    <property type="match status" value="1"/>
</dbReference>
<keyword evidence="9" id="KW-1185">Reference proteome</keyword>
<evidence type="ECO:0000313" key="9">
    <source>
        <dbReference type="Proteomes" id="UP000029846"/>
    </source>
</evidence>
<accession>A0A099F6F4</accession>
<organism evidence="7 9">
    <name type="scientific">Paracoccus halophilus</name>
    <dbReference type="NCBI Taxonomy" id="376733"/>
    <lineage>
        <taxon>Bacteria</taxon>
        <taxon>Pseudomonadati</taxon>
        <taxon>Pseudomonadota</taxon>
        <taxon>Alphaproteobacteria</taxon>
        <taxon>Rhodobacterales</taxon>
        <taxon>Paracoccaceae</taxon>
        <taxon>Paracoccus</taxon>
    </lineage>
</organism>
<evidence type="ECO:0000256" key="6">
    <source>
        <dbReference type="PIRSR" id="PIRSR003085-1"/>
    </source>
</evidence>
<sequence length="388" mass="43050">MTLATRALKTRFLAALEGIAGGRLILTTPEGGQHRFGDTGPEVEMHLRDWRLLSRLALRGDVGLGEGWVAGDWHSDRLEDLLALAMRNSGALSGWSAPGRLQTWRMRLVDAFLRGNGPRGASRNIRAHYDVGNEFYQLWLDPGMTYSSAMFGPGDDLEQAQARKNRRILSLLSPGDSLLEIGCGWGGFAETAADRGQRVTAITLSPSQMGYADARLDGRAEVRLQDYRKVTGRYDNIVSIEMIEAVGERYWPTYFATLKSRLKAGGSAVLQAITVPDAGFSLYRRRSDFIRQHVFPGGMLPCEAMIATEAARAGLRVRASHAFGQDYARTCRIWSARMHEERRRILRLGHDDAFLRGWQYYLQGCAAAFATGRCDVVQVALAHASEAR</sequence>
<dbReference type="eggNOG" id="COG2230">
    <property type="taxonomic scope" value="Bacteria"/>
</dbReference>
<reference evidence="7 9" key="2">
    <citation type="submission" date="2014-10" db="EMBL/GenBank/DDBJ databases">
        <title>Paracoccus sanguinis sp. nov., isolated from clinical specimens of New York State patients.</title>
        <authorList>
            <person name="Mingle L.A."/>
            <person name="Cole J.A."/>
            <person name="Lapierre P."/>
            <person name="Musser K.A."/>
        </authorList>
    </citation>
    <scope>NUCLEOTIDE SEQUENCE [LARGE SCALE GENOMIC DNA]</scope>
    <source>
        <strain evidence="7 9">JCM 14014</strain>
    </source>
</reference>
<comment type="similarity">
    <text evidence="1">Belongs to the CFA/CMAS family.</text>
</comment>